<feature type="compositionally biased region" description="Basic and acidic residues" evidence="5">
    <location>
        <begin position="301"/>
        <end position="315"/>
    </location>
</feature>
<dbReference type="SUPFAM" id="SSF47370">
    <property type="entry name" value="Bromodomain"/>
    <property type="match status" value="1"/>
</dbReference>
<dbReference type="InterPro" id="IPR036427">
    <property type="entry name" value="Bromodomain-like_sf"/>
</dbReference>
<accession>A0A1E5V911</accession>
<evidence type="ECO:0000313" key="8">
    <source>
        <dbReference type="EMBL" id="OEL21611.1"/>
    </source>
</evidence>
<comment type="caution">
    <text evidence="8">The sequence shown here is derived from an EMBL/GenBank/DDBJ whole genome shotgun (WGS) entry which is preliminary data.</text>
</comment>
<name>A0A1E5V911_9POAL</name>
<evidence type="ECO:0000256" key="2">
    <source>
        <dbReference type="ARBA" id="ARBA00023117"/>
    </source>
</evidence>
<keyword evidence="1" id="KW-0805">Transcription regulation</keyword>
<dbReference type="SMART" id="SM00297">
    <property type="entry name" value="BROMO"/>
    <property type="match status" value="1"/>
</dbReference>
<proteinExistence type="predicted"/>
<feature type="compositionally biased region" description="Low complexity" evidence="5">
    <location>
        <begin position="468"/>
        <end position="482"/>
    </location>
</feature>
<dbReference type="InterPro" id="IPR001487">
    <property type="entry name" value="Bromodomain"/>
</dbReference>
<reference evidence="8 9" key="1">
    <citation type="submission" date="2016-09" db="EMBL/GenBank/DDBJ databases">
        <title>The draft genome of Dichanthelium oligosanthes: A C3 panicoid grass species.</title>
        <authorList>
            <person name="Studer A.J."/>
            <person name="Schnable J.C."/>
            <person name="Brutnell T.P."/>
        </authorList>
    </citation>
    <scope>NUCLEOTIDE SEQUENCE [LARGE SCALE GENOMIC DNA]</scope>
    <source>
        <strain evidence="9">cv. Kellogg 1175</strain>
        <tissue evidence="8">Leaf</tissue>
    </source>
</reference>
<dbReference type="Proteomes" id="UP000095767">
    <property type="component" value="Unassembled WGS sequence"/>
</dbReference>
<dbReference type="OrthoDB" id="21449at2759"/>
<dbReference type="InterPro" id="IPR038336">
    <property type="entry name" value="NET_sf"/>
</dbReference>
<gene>
    <name evidence="8" type="ORF">BAE44_0017374</name>
</gene>
<feature type="domain" description="Bromo" evidence="6">
    <location>
        <begin position="163"/>
        <end position="235"/>
    </location>
</feature>
<dbReference type="AlphaFoldDB" id="A0A1E5V911"/>
<dbReference type="PROSITE" id="PS51525">
    <property type="entry name" value="NET"/>
    <property type="match status" value="1"/>
</dbReference>
<feature type="region of interest" description="Disordered" evidence="5">
    <location>
        <begin position="286"/>
        <end position="315"/>
    </location>
</feature>
<dbReference type="Pfam" id="PF17035">
    <property type="entry name" value="BET"/>
    <property type="match status" value="1"/>
</dbReference>
<evidence type="ECO:0008006" key="10">
    <source>
        <dbReference type="Google" id="ProtNLM"/>
    </source>
</evidence>
<feature type="region of interest" description="Disordered" evidence="5">
    <location>
        <begin position="1"/>
        <end position="87"/>
    </location>
</feature>
<evidence type="ECO:0000259" key="7">
    <source>
        <dbReference type="PROSITE" id="PS51525"/>
    </source>
</evidence>
<evidence type="ECO:0000259" key="6">
    <source>
        <dbReference type="PROSITE" id="PS50014"/>
    </source>
</evidence>
<feature type="compositionally biased region" description="Acidic residues" evidence="5">
    <location>
        <begin position="438"/>
        <end position="448"/>
    </location>
</feature>
<dbReference type="STRING" id="888268.A0A1E5V911"/>
<evidence type="ECO:0000256" key="3">
    <source>
        <dbReference type="ARBA" id="ARBA00023163"/>
    </source>
</evidence>
<dbReference type="PROSITE" id="PS50014">
    <property type="entry name" value="BROMODOMAIN_2"/>
    <property type="match status" value="1"/>
</dbReference>
<protein>
    <recommendedName>
        <fullName evidence="10">Transcription factor GTE7</fullName>
    </recommendedName>
</protein>
<keyword evidence="9" id="KW-1185">Reference proteome</keyword>
<dbReference type="PRINTS" id="PR00503">
    <property type="entry name" value="BROMODOMAIN"/>
</dbReference>
<dbReference type="Pfam" id="PF00439">
    <property type="entry name" value="Bromodomain"/>
    <property type="match status" value="1"/>
</dbReference>
<dbReference type="PANTHER" id="PTHR45926">
    <property type="entry name" value="OSJNBA0053K19.4 PROTEIN"/>
    <property type="match status" value="1"/>
</dbReference>
<sequence>MTSAVLAGRNEVHHAHPHHRHWGGAARVPLMPKPSSNNPNPRRHRPGPAANPIPTGPPPLRAVLPAPEPEPSPSGHVKYRPSEMTPAEARQLRARLTGELGRVRALLSRIDTWQDGQRRRGRAPPEPEPGPRARRPSPHPAPTPPALAEAMRKRCAEILMRLRKSKNSVWFNSPVDVEGLKLHDYRAIIRSPMDLGTVKHNLTTGRYPSHEAFADDVRLTFNNALRYNPPDHHVHRYAGSLLATFEGLYKEAVSWFEQQRQPPIEPPMPPLDLQPPQPQLPVSVPVQAPPRMGCGRRPKPKAREPSKREMDEEEKQKLRVEIENLPEEKMLNVLQIVQKRNSDPALTGEVVELDFDELDIETLWELDRFVVNWRKALKKSQRNSVMNGDAAAKNGDAIDVTIVPDEDDMVQVDVNPPMVVEIGDSETDMPEKRATEAEMADEYVDIGDEMPTVNYQSVEIEKDAQVASSSSGSGSGSSSSSDSDSDSDSDGDDARSPE</sequence>
<evidence type="ECO:0000256" key="4">
    <source>
        <dbReference type="PROSITE-ProRule" id="PRU00035"/>
    </source>
</evidence>
<dbReference type="Gene3D" id="1.20.920.10">
    <property type="entry name" value="Bromodomain-like"/>
    <property type="match status" value="1"/>
</dbReference>
<keyword evidence="3" id="KW-0804">Transcription</keyword>
<organism evidence="8 9">
    <name type="scientific">Dichanthelium oligosanthes</name>
    <dbReference type="NCBI Taxonomy" id="888268"/>
    <lineage>
        <taxon>Eukaryota</taxon>
        <taxon>Viridiplantae</taxon>
        <taxon>Streptophyta</taxon>
        <taxon>Embryophyta</taxon>
        <taxon>Tracheophyta</taxon>
        <taxon>Spermatophyta</taxon>
        <taxon>Magnoliopsida</taxon>
        <taxon>Liliopsida</taxon>
        <taxon>Poales</taxon>
        <taxon>Poaceae</taxon>
        <taxon>PACMAD clade</taxon>
        <taxon>Panicoideae</taxon>
        <taxon>Panicodae</taxon>
        <taxon>Paniceae</taxon>
        <taxon>Dichantheliinae</taxon>
        <taxon>Dichanthelium</taxon>
    </lineage>
</organism>
<feature type="region of interest" description="Disordered" evidence="5">
    <location>
        <begin position="111"/>
        <end position="146"/>
    </location>
</feature>
<evidence type="ECO:0000256" key="5">
    <source>
        <dbReference type="SAM" id="MobiDB-lite"/>
    </source>
</evidence>
<feature type="compositionally biased region" description="Low complexity" evidence="5">
    <location>
        <begin position="23"/>
        <end position="40"/>
    </location>
</feature>
<dbReference type="InterPro" id="IPR027353">
    <property type="entry name" value="NET_dom"/>
</dbReference>
<dbReference type="EMBL" id="LWDX02047532">
    <property type="protein sequence ID" value="OEL21611.1"/>
    <property type="molecule type" value="Genomic_DNA"/>
</dbReference>
<dbReference type="Gene3D" id="1.20.1270.220">
    <property type="match status" value="1"/>
</dbReference>
<evidence type="ECO:0000256" key="1">
    <source>
        <dbReference type="ARBA" id="ARBA00023015"/>
    </source>
</evidence>
<feature type="region of interest" description="Disordered" evidence="5">
    <location>
        <begin position="421"/>
        <end position="498"/>
    </location>
</feature>
<evidence type="ECO:0000313" key="9">
    <source>
        <dbReference type="Proteomes" id="UP000095767"/>
    </source>
</evidence>
<feature type="domain" description="NET" evidence="7">
    <location>
        <begin position="300"/>
        <end position="381"/>
    </location>
</feature>
<feature type="compositionally biased region" description="Pro residues" evidence="5">
    <location>
        <begin position="49"/>
        <end position="72"/>
    </location>
</feature>
<keyword evidence="2 4" id="KW-0103">Bromodomain</keyword>